<dbReference type="Pfam" id="PF01400">
    <property type="entry name" value="Astacin"/>
    <property type="match status" value="1"/>
</dbReference>
<dbReference type="PANTHER" id="PTHR10127">
    <property type="entry name" value="DISCOIDIN, CUB, EGF, LAMININ , AND ZINC METALLOPROTEASE DOMAIN CONTAINING"/>
    <property type="match status" value="1"/>
</dbReference>
<dbReference type="Proteomes" id="UP001283361">
    <property type="component" value="Unassembled WGS sequence"/>
</dbReference>
<sequence>MFNTLATGVVFRVGMEVPARLHLINDDLSVARCYDLLSLFAPALRRPLNHVKRTWGATECRPCERCSSHSSTEIKSPQAAGFSREIKSPQAAGFSREIKSPQAAGFSREIKSPQAAGFSREIKSPQAAGFSREIKSPQAVGFSREIKSPQAVGFSREIKSPQAAGFSREIKSPQAVGFSREIKNPRAAGFSREIENPQAVGFSREIKNPQAAGFSREIKNPQTSRGANRLSLSALDTLSSNDLASLLQRAEMREYRSGKRGGASRYSALLDVGSGPASMPPLRGMRSSSLSSLRDRYLDTGMSSLGLDGRRMDSGMGSSYLFDRYDILSGGSRGSMQAAQRDFFMGGGSGVGGGGRGSGLAELASAGRRGDMNLFQQPQTPGLQGSSPSLMRGSNDFNRFSGFGQSSFMGGGQQQFVPQQPQMSLQQSQIQQQQAQLQTPQIVIQTQPQQQPAQIVSPIASTTSFSGSVPVSTVVQSLPVQFQQVQQVPINTVVQPTSFVLQQTPVVGVATQPQTTTILQAVAPHVVHQRPAAAATTNGFRGVSGMGSGLGVRPPGPFSGMAPVIVKIEDMFPQSQHPTGSELSASSGQEGTGASKSLTMGYNGDPNLSVMKLDEGLQVVINHSDPQKRIVNFPTPTNEAEAKALKKILEKAEAPDFIRELVQVQPMMAEAAGMPTTGSATVANTAAAAATASAAATSLAQQQQNAAAMSAAANAAAAQAAAVSAAAAMNAAVSGTAGTPQVSTITGAGGAPAGIPVAATSAGVAVGTPGMILDKSDMPIDEILSGLFAVPQAGPASASFPMASSHPRVNGRFVLTALDMELTPQQFAELHPSAAAASGGHTFQRVKRKALVNQRARWAGGVIPFEINPGDFSGADQQRIMAAMSQWSATTCIQFRQAAPSDANKLVLKSGRGCSSNVGMIGGTQYLTLQKECRIPKILLHELGHAIGLIHEHQREDRDNYLKIHYSNIKPGGIKDFDLFKRGSVEHGYAAYDYMSIMHYGKAAFSRDGKSVTMQAVDPKFTNFMGTASTLSQSDITTVNSMYGCGGGMGGSMSSMGGMGGAIPSLSGLAGMMPLAAEAAGATALGGAGLGVAPASGAAAALSSGGTIVTAPMVVPPGAVGATGGTIVTQPMVAPQAGGAAPTNTIIAPPMVVPQTGAGSGGTIVTSPIVVAPSGPNTAQVTGAGSGIQPIITRAGGPQMVPKTGPQTGASMGKPQIVVQVGRGAQGGGQTGNMRGQEMVNTVGPQAQKQLGANMGQQQLVKQISGRVGGVRVGQQTANQQQIGQTQMGQGQMLRNQKGQQMSAVGNGGSAFGGSLQGNFGQGYQIQAGNVGPSQLQQMVATLLPLLSNCLESPVPPALLLKPVNIAAAGVRENHHGLFIVMFINLTIQDESLEEQDCMVLCVDALVCLAGCWSEHSFWLRRIMRVWCELD</sequence>
<keyword evidence="1 6" id="KW-0645">Protease</keyword>
<keyword evidence="4 6" id="KW-0862">Zinc</keyword>
<dbReference type="SMART" id="SM00235">
    <property type="entry name" value="ZnMc"/>
    <property type="match status" value="1"/>
</dbReference>
<dbReference type="GO" id="GO:0006508">
    <property type="term" value="P:proteolysis"/>
    <property type="evidence" value="ECO:0007669"/>
    <property type="project" value="UniProtKB-KW"/>
</dbReference>
<keyword evidence="11" id="KW-1185">Reference proteome</keyword>
<comment type="caution">
    <text evidence="6">Lacks conserved residue(s) required for the propagation of feature annotation.</text>
</comment>
<evidence type="ECO:0000259" key="9">
    <source>
        <dbReference type="PROSITE" id="PS51864"/>
    </source>
</evidence>
<dbReference type="EC" id="3.4.24.-" evidence="7"/>
<feature type="binding site" evidence="6">
    <location>
        <position position="941"/>
    </location>
    <ligand>
        <name>Zn(2+)</name>
        <dbReference type="ChEBI" id="CHEBI:29105"/>
        <note>catalytic</note>
    </ligand>
</feature>
<comment type="caution">
    <text evidence="10">The sequence shown here is derived from an EMBL/GenBank/DDBJ whole genome shotgun (WGS) entry which is preliminary data.</text>
</comment>
<feature type="binding site" evidence="6">
    <location>
        <position position="951"/>
    </location>
    <ligand>
        <name>Zn(2+)</name>
        <dbReference type="ChEBI" id="CHEBI:29105"/>
        <note>catalytic</note>
    </ligand>
</feature>
<dbReference type="GO" id="GO:0008270">
    <property type="term" value="F:zinc ion binding"/>
    <property type="evidence" value="ECO:0007669"/>
    <property type="project" value="UniProtKB-UniRule"/>
</dbReference>
<dbReference type="PROSITE" id="PS51864">
    <property type="entry name" value="ASTACIN"/>
    <property type="match status" value="1"/>
</dbReference>
<feature type="domain" description="Peptidase M12A" evidence="9">
    <location>
        <begin position="849"/>
        <end position="1046"/>
    </location>
</feature>
<evidence type="ECO:0000313" key="10">
    <source>
        <dbReference type="EMBL" id="KAK3764113.1"/>
    </source>
</evidence>
<evidence type="ECO:0000313" key="11">
    <source>
        <dbReference type="Proteomes" id="UP001283361"/>
    </source>
</evidence>
<dbReference type="EMBL" id="JAWDGP010004468">
    <property type="protein sequence ID" value="KAK3764113.1"/>
    <property type="molecule type" value="Genomic_DNA"/>
</dbReference>
<accession>A0AAE1DC87</accession>
<dbReference type="Gene3D" id="3.40.390.10">
    <property type="entry name" value="Collagenase (Catalytic Domain)"/>
    <property type="match status" value="1"/>
</dbReference>
<protein>
    <recommendedName>
        <fullName evidence="7">Metalloendopeptidase</fullName>
        <ecNumber evidence="7">3.4.24.-</ecNumber>
    </recommendedName>
</protein>
<keyword evidence="3 6" id="KW-0378">Hydrolase</keyword>
<name>A0AAE1DC87_9GAST</name>
<dbReference type="GO" id="GO:0004222">
    <property type="term" value="F:metalloendopeptidase activity"/>
    <property type="evidence" value="ECO:0007669"/>
    <property type="project" value="UniProtKB-UniRule"/>
</dbReference>
<dbReference type="InterPro" id="IPR006026">
    <property type="entry name" value="Peptidase_Metallo"/>
</dbReference>
<keyword evidence="5 6" id="KW-0482">Metalloprotease</keyword>
<reference evidence="10" key="1">
    <citation type="journal article" date="2023" name="G3 (Bethesda)">
        <title>A reference genome for the long-term kleptoplast-retaining sea slug Elysia crispata morphotype clarki.</title>
        <authorList>
            <person name="Eastman K.E."/>
            <person name="Pendleton A.L."/>
            <person name="Shaikh M.A."/>
            <person name="Suttiyut T."/>
            <person name="Ogas R."/>
            <person name="Tomko P."/>
            <person name="Gavelis G."/>
            <person name="Widhalm J.R."/>
            <person name="Wisecaver J.H."/>
        </authorList>
    </citation>
    <scope>NUCLEOTIDE SEQUENCE</scope>
    <source>
        <strain evidence="10">ECLA1</strain>
    </source>
</reference>
<gene>
    <name evidence="10" type="ORF">RRG08_039285</name>
</gene>
<feature type="active site" evidence="6">
    <location>
        <position position="942"/>
    </location>
</feature>
<feature type="region of interest" description="Disordered" evidence="8">
    <location>
        <begin position="574"/>
        <end position="601"/>
    </location>
</feature>
<comment type="cofactor">
    <cofactor evidence="6 7">
        <name>Zn(2+)</name>
        <dbReference type="ChEBI" id="CHEBI:29105"/>
    </cofactor>
    <text evidence="6 7">Binds 1 zinc ion per subunit.</text>
</comment>
<organism evidence="10 11">
    <name type="scientific">Elysia crispata</name>
    <name type="common">lettuce slug</name>
    <dbReference type="NCBI Taxonomy" id="231223"/>
    <lineage>
        <taxon>Eukaryota</taxon>
        <taxon>Metazoa</taxon>
        <taxon>Spiralia</taxon>
        <taxon>Lophotrochozoa</taxon>
        <taxon>Mollusca</taxon>
        <taxon>Gastropoda</taxon>
        <taxon>Heterobranchia</taxon>
        <taxon>Euthyneura</taxon>
        <taxon>Panpulmonata</taxon>
        <taxon>Sacoglossa</taxon>
        <taxon>Placobranchoidea</taxon>
        <taxon>Plakobranchidae</taxon>
        <taxon>Elysia</taxon>
    </lineage>
</organism>
<evidence type="ECO:0000256" key="4">
    <source>
        <dbReference type="ARBA" id="ARBA00022833"/>
    </source>
</evidence>
<evidence type="ECO:0000256" key="8">
    <source>
        <dbReference type="SAM" id="MobiDB-lite"/>
    </source>
</evidence>
<feature type="compositionally biased region" description="Polar residues" evidence="8">
    <location>
        <begin position="574"/>
        <end position="600"/>
    </location>
</feature>
<dbReference type="PRINTS" id="PR00480">
    <property type="entry name" value="ASTACIN"/>
</dbReference>
<proteinExistence type="predicted"/>
<dbReference type="CDD" id="cd04280">
    <property type="entry name" value="ZnMc_astacin_like"/>
    <property type="match status" value="1"/>
</dbReference>
<dbReference type="PANTHER" id="PTHR10127:SF780">
    <property type="entry name" value="METALLOENDOPEPTIDASE"/>
    <property type="match status" value="1"/>
</dbReference>
<evidence type="ECO:0000256" key="7">
    <source>
        <dbReference type="RuleBase" id="RU361183"/>
    </source>
</evidence>
<evidence type="ECO:0000256" key="5">
    <source>
        <dbReference type="ARBA" id="ARBA00023049"/>
    </source>
</evidence>
<dbReference type="InterPro" id="IPR001506">
    <property type="entry name" value="Peptidase_M12A"/>
</dbReference>
<dbReference type="InterPro" id="IPR024079">
    <property type="entry name" value="MetalloPept_cat_dom_sf"/>
</dbReference>
<evidence type="ECO:0000256" key="1">
    <source>
        <dbReference type="ARBA" id="ARBA00022670"/>
    </source>
</evidence>
<dbReference type="InterPro" id="IPR034035">
    <property type="entry name" value="Astacin-like_dom"/>
</dbReference>
<evidence type="ECO:0000256" key="2">
    <source>
        <dbReference type="ARBA" id="ARBA00022723"/>
    </source>
</evidence>
<evidence type="ECO:0000256" key="6">
    <source>
        <dbReference type="PROSITE-ProRule" id="PRU01211"/>
    </source>
</evidence>
<dbReference type="SUPFAM" id="SSF55486">
    <property type="entry name" value="Metalloproteases ('zincins'), catalytic domain"/>
    <property type="match status" value="1"/>
</dbReference>
<feature type="binding site" evidence="6">
    <location>
        <position position="945"/>
    </location>
    <ligand>
        <name>Zn(2+)</name>
        <dbReference type="ChEBI" id="CHEBI:29105"/>
        <note>catalytic</note>
    </ligand>
</feature>
<keyword evidence="2 6" id="KW-0479">Metal-binding</keyword>
<evidence type="ECO:0000256" key="3">
    <source>
        <dbReference type="ARBA" id="ARBA00022801"/>
    </source>
</evidence>